<dbReference type="PANTHER" id="PTHR46124">
    <property type="entry name" value="D-AMINOACYL-TRNA DEACYLASE"/>
    <property type="match status" value="1"/>
</dbReference>
<reference evidence="2" key="1">
    <citation type="submission" date="2019-12" db="EMBL/GenBank/DDBJ databases">
        <authorList>
            <person name="Cremers G."/>
        </authorList>
    </citation>
    <scope>NUCLEOTIDE SEQUENCE</scope>
    <source>
        <strain evidence="2">Mbul2</strain>
        <plasmid evidence="2">1</plasmid>
    </source>
</reference>
<feature type="binding site" evidence="1">
    <location>
        <position position="5"/>
    </location>
    <ligand>
        <name>a divalent metal cation</name>
        <dbReference type="ChEBI" id="CHEBI:60240"/>
        <label>1</label>
    </ligand>
</feature>
<dbReference type="GO" id="GO:0016788">
    <property type="term" value="F:hydrolase activity, acting on ester bonds"/>
    <property type="evidence" value="ECO:0007669"/>
    <property type="project" value="InterPro"/>
</dbReference>
<feature type="binding site" evidence="1">
    <location>
        <position position="194"/>
    </location>
    <ligand>
        <name>a divalent metal cation</name>
        <dbReference type="ChEBI" id="CHEBI:60240"/>
        <label>1</label>
    </ligand>
</feature>
<protein>
    <submittedName>
        <fullName evidence="2">Putative metal-dependent hydrolase YjjV</fullName>
        <ecNumber evidence="2">3.1.-.-</ecNumber>
    </submittedName>
</protein>
<dbReference type="CDD" id="cd01310">
    <property type="entry name" value="TatD_DNAse"/>
    <property type="match status" value="1"/>
</dbReference>
<name>A0A679JPE8_9HYPH</name>
<dbReference type="PIRSF" id="PIRSF005902">
    <property type="entry name" value="DNase_TatD"/>
    <property type="match status" value="1"/>
</dbReference>
<dbReference type="EC" id="3.1.-.-" evidence="2"/>
<geneLocation type="plasmid" evidence="2">
    <name>1</name>
</geneLocation>
<feature type="binding site" evidence="1">
    <location>
        <position position="7"/>
    </location>
    <ligand>
        <name>a divalent metal cation</name>
        <dbReference type="ChEBI" id="CHEBI:60240"/>
        <label>1</label>
    </ligand>
</feature>
<gene>
    <name evidence="2" type="primary">yjjV</name>
    <name evidence="2" type="ORF">MBLL_00428</name>
</gene>
<accession>A0A679JPE8</accession>
<dbReference type="Pfam" id="PF01026">
    <property type="entry name" value="TatD_DNase"/>
    <property type="match status" value="1"/>
</dbReference>
<dbReference type="GO" id="GO:0046872">
    <property type="term" value="F:metal ion binding"/>
    <property type="evidence" value="ECO:0007669"/>
    <property type="project" value="UniProtKB-KW"/>
</dbReference>
<dbReference type="NCBIfam" id="NF041926">
    <property type="entry name" value="QatD"/>
    <property type="match status" value="1"/>
</dbReference>
<dbReference type="Gene3D" id="3.20.20.140">
    <property type="entry name" value="Metal-dependent hydrolases"/>
    <property type="match status" value="1"/>
</dbReference>
<keyword evidence="2" id="KW-0378">Hydrolase</keyword>
<keyword evidence="2" id="KW-0614">Plasmid</keyword>
<evidence type="ECO:0000256" key="1">
    <source>
        <dbReference type="PIRSR" id="PIRSR005902-1"/>
    </source>
</evidence>
<proteinExistence type="predicted"/>
<organism evidence="2">
    <name type="scientific">Methylobacterium bullatum</name>
    <dbReference type="NCBI Taxonomy" id="570505"/>
    <lineage>
        <taxon>Bacteria</taxon>
        <taxon>Pseudomonadati</taxon>
        <taxon>Pseudomonadota</taxon>
        <taxon>Alphaproteobacteria</taxon>
        <taxon>Hyphomicrobiales</taxon>
        <taxon>Methylobacteriaceae</taxon>
        <taxon>Methylobacterium</taxon>
    </lineage>
</organism>
<feature type="binding site" evidence="1">
    <location>
        <position position="122"/>
    </location>
    <ligand>
        <name>a divalent metal cation</name>
        <dbReference type="ChEBI" id="CHEBI:60240"/>
        <label>2</label>
    </ligand>
</feature>
<feature type="binding site" evidence="1">
    <location>
        <position position="146"/>
    </location>
    <ligand>
        <name>a divalent metal cation</name>
        <dbReference type="ChEBI" id="CHEBI:60240"/>
        <label>2</label>
    </ligand>
</feature>
<sequence>MIDFHCHLDLYPNPAEAVRQADRARIYVLSVTTTPKAWRGTSALTKGCDRIRTALGLHPQLAHDRHQELPLFEGLLPETRYVGEVGLDGTPGYRRHADVQRRVFETVLRMSARTGGRILSIHSRRAGDEVLECLRLVPDAGVPILHWFSGTKTQVRRAVDQGCWFSVGPPMAASANGRSILEILPRDRVLTETDGPFAERDGRPLRPSDTADMASALGTAWNIPPAEVSTQLMANLRRLGTDASQDVAGRPS</sequence>
<dbReference type="EMBL" id="LR743510">
    <property type="protein sequence ID" value="CAA2136969.1"/>
    <property type="molecule type" value="Genomic_DNA"/>
</dbReference>
<dbReference type="SUPFAM" id="SSF51556">
    <property type="entry name" value="Metallo-dependent hydrolases"/>
    <property type="match status" value="1"/>
</dbReference>
<dbReference type="InterPro" id="IPR001130">
    <property type="entry name" value="TatD-like"/>
</dbReference>
<dbReference type="PANTHER" id="PTHR46124:SF2">
    <property type="entry name" value="D-AMINOACYL-TRNA DEACYLASE"/>
    <property type="match status" value="1"/>
</dbReference>
<dbReference type="InterPro" id="IPR032466">
    <property type="entry name" value="Metal_Hydrolase"/>
</dbReference>
<dbReference type="InterPro" id="IPR049677">
    <property type="entry name" value="QatD"/>
</dbReference>
<keyword evidence="1" id="KW-0479">Metal-binding</keyword>
<dbReference type="AlphaFoldDB" id="A0A679JPE8"/>
<evidence type="ECO:0000313" key="2">
    <source>
        <dbReference type="EMBL" id="CAA2136969.1"/>
    </source>
</evidence>
<feature type="binding site" evidence="1">
    <location>
        <position position="84"/>
    </location>
    <ligand>
        <name>a divalent metal cation</name>
        <dbReference type="ChEBI" id="CHEBI:60240"/>
        <label>1</label>
    </ligand>
</feature>
<dbReference type="RefSeq" id="WP_339159021.1">
    <property type="nucleotide sequence ID" value="NZ_LR743510.1"/>
</dbReference>